<gene>
    <name evidence="2" type="ORF">AELL_2798</name>
    <name evidence="3" type="ORF">CP962_00155</name>
</gene>
<proteinExistence type="predicted"/>
<feature type="signal peptide" evidence="1">
    <location>
        <begin position="1"/>
        <end position="17"/>
    </location>
</feature>
<evidence type="ECO:0000313" key="3">
    <source>
        <dbReference type="EMBL" id="RXI32851.1"/>
    </source>
</evidence>
<dbReference type="OrthoDB" id="9960234at2"/>
<dbReference type="RefSeq" id="WP_118918531.1">
    <property type="nucleotide sequence ID" value="NZ_CP032097.1"/>
</dbReference>
<feature type="chain" id="PRO_5044584814" evidence="1">
    <location>
        <begin position="18"/>
        <end position="116"/>
    </location>
</feature>
<protein>
    <submittedName>
        <fullName evidence="3">Uncharacterized protein</fullName>
    </submittedName>
</protein>
<evidence type="ECO:0000313" key="4">
    <source>
        <dbReference type="Proteomes" id="UP000262582"/>
    </source>
</evidence>
<dbReference type="EMBL" id="CP032097">
    <property type="protein sequence ID" value="AXX96397.1"/>
    <property type="molecule type" value="Genomic_DNA"/>
</dbReference>
<sequence length="116" mass="11652">MKKIILASALSVCTLLAFDIGGALKNAGTAAGTAALNGDTDVKSLSKTAAGSAGLTSEALGEKLATTVKSNNTTVSSMDKAKELCSQASTVQSIANIDSTIVKEAIAICSEKVMDK</sequence>
<dbReference type="AlphaFoldDB" id="A0A347UC19"/>
<organism evidence="3 5">
    <name type="scientific">Arcobacter ellisii</name>
    <dbReference type="NCBI Taxonomy" id="913109"/>
    <lineage>
        <taxon>Bacteria</taxon>
        <taxon>Pseudomonadati</taxon>
        <taxon>Campylobacterota</taxon>
        <taxon>Epsilonproteobacteria</taxon>
        <taxon>Campylobacterales</taxon>
        <taxon>Arcobacteraceae</taxon>
        <taxon>Arcobacter</taxon>
    </lineage>
</organism>
<accession>A0A347UC19</accession>
<evidence type="ECO:0000256" key="1">
    <source>
        <dbReference type="SAM" id="SignalP"/>
    </source>
</evidence>
<name>A0A347UC19_9BACT</name>
<evidence type="ECO:0000313" key="5">
    <source>
        <dbReference type="Proteomes" id="UP000290588"/>
    </source>
</evidence>
<dbReference type="Proteomes" id="UP000262582">
    <property type="component" value="Chromosome"/>
</dbReference>
<keyword evidence="1" id="KW-0732">Signal</keyword>
<reference evidence="3 5" key="1">
    <citation type="submission" date="2017-09" db="EMBL/GenBank/DDBJ databases">
        <title>Genomics of the genus Arcobacter.</title>
        <authorList>
            <person name="Perez-Cataluna A."/>
            <person name="Figueras M.J."/>
            <person name="Salas-Masso N."/>
        </authorList>
    </citation>
    <scope>NUCLEOTIDE SEQUENCE [LARGE SCALE GENOMIC DNA]</scope>
    <source>
        <strain evidence="3 5">CECT 7837</strain>
    </source>
</reference>
<reference evidence="2 4" key="2">
    <citation type="submission" date="2018-08" db="EMBL/GenBank/DDBJ databases">
        <title>Complete genome of the Arcobacter ellisii type strain LMG 26155.</title>
        <authorList>
            <person name="Miller W.G."/>
            <person name="Yee E."/>
            <person name="Bono J.L."/>
        </authorList>
    </citation>
    <scope>NUCLEOTIDE SEQUENCE [LARGE SCALE GENOMIC DNA]</scope>
    <source>
        <strain evidence="2 4">LMG 26155</strain>
    </source>
</reference>
<evidence type="ECO:0000313" key="2">
    <source>
        <dbReference type="EMBL" id="AXX96397.1"/>
    </source>
</evidence>
<dbReference type="EMBL" id="NXIG01000001">
    <property type="protein sequence ID" value="RXI32851.1"/>
    <property type="molecule type" value="Genomic_DNA"/>
</dbReference>
<dbReference type="Proteomes" id="UP000290588">
    <property type="component" value="Unassembled WGS sequence"/>
</dbReference>
<keyword evidence="4" id="KW-1185">Reference proteome</keyword>
<dbReference type="KEGG" id="aell:AELL_2798"/>